<evidence type="ECO:0000313" key="4">
    <source>
        <dbReference type="Proteomes" id="UP000094784"/>
    </source>
</evidence>
<evidence type="ECO:0000256" key="1">
    <source>
        <dbReference type="PROSITE-ProRule" id="PRU00325"/>
    </source>
</evidence>
<keyword evidence="1" id="KW-0863">Zinc-finger</keyword>
<dbReference type="PROSITE" id="PS50966">
    <property type="entry name" value="ZF_SWIM"/>
    <property type="match status" value="1"/>
</dbReference>
<dbReference type="EMBL" id="MECQ01000001">
    <property type="protein sequence ID" value="ODV54775.1"/>
    <property type="molecule type" value="Genomic_DNA"/>
</dbReference>
<dbReference type="OrthoDB" id="7593573at2"/>
<name>A0A1E4R2U3_9BACI</name>
<dbReference type="GO" id="GO:0008270">
    <property type="term" value="F:zinc ion binding"/>
    <property type="evidence" value="ECO:0007669"/>
    <property type="project" value="UniProtKB-KW"/>
</dbReference>
<dbReference type="Proteomes" id="UP000094784">
    <property type="component" value="Unassembled WGS sequence"/>
</dbReference>
<gene>
    <name evidence="3" type="ORF">BG258_02160</name>
</gene>
<dbReference type="InterPro" id="IPR007527">
    <property type="entry name" value="Znf_SWIM"/>
</dbReference>
<sequence length="524" mass="61303">MALSISQLAKEHQEFVLTKLKEAEHDLHPSSTEDEELVRRAVFSVRNKSIIFDRFNGASSILYATVQDVRPASVEIDFAKEELRCSCPQPKWCRHQVGTLLALYQYFDSVQNWSSAWRAQKSVQLKSLADERSPQSWSMMVEEVMKRLLPPGRVLEGYGLSAIRTDALDRLRRHMPFEREWQPLYKLYMELAIFNTIWRHLNETPGHSLDSPYMKYFIDQSSQSFESILTELTNRSRLFATDPFYDALQEEVRKFLLERHGLFPNRLRLYMLLWAVLFYEKSRREQELDYINNLENPSAEISLDSLRLLFYVLLQKEDLLLESLTHTNLHHMQDLFELATFAQRAGESDALAIILRAILPMTEAFLQEVVPVVQRAQYVRQFQLLFDEIQLTEEEEAILYSAFGVYGLQPFSSFLIKKGRYRDWAALHQLNPSSLSYLEMCGLKDVLQVEPATVLPLYHVYAMAEIAQKSRMNYKQAVRIWKSMRSAAKRAGKTAYFETYIQTIRSEYKRLRALQEEIEKGNLV</sequence>
<protein>
    <recommendedName>
        <fullName evidence="2">SWIM-type domain-containing protein</fullName>
    </recommendedName>
</protein>
<reference evidence="3 4" key="1">
    <citation type="submission" date="2016-09" db="EMBL/GenBank/DDBJ databases">
        <title>Draft genome sequence of the soil isolate, Lysinibacillus fusiformis M5, a potential hypoxanthine producer.</title>
        <authorList>
            <person name="Gallegos-Monterrosa R."/>
            <person name="Maroti G."/>
            <person name="Balint B."/>
            <person name="Kovacs A.T."/>
        </authorList>
    </citation>
    <scope>NUCLEOTIDE SEQUENCE [LARGE SCALE GENOMIC DNA]</scope>
    <source>
        <strain evidence="3 4">M5</strain>
    </source>
</reference>
<dbReference type="RefSeq" id="WP_069480011.1">
    <property type="nucleotide sequence ID" value="NZ_KV766182.1"/>
</dbReference>
<dbReference type="AlphaFoldDB" id="A0A1E4R2U3"/>
<keyword evidence="1" id="KW-0862">Zinc</keyword>
<keyword evidence="1" id="KW-0479">Metal-binding</keyword>
<feature type="domain" description="SWIM-type" evidence="2">
    <location>
        <begin position="72"/>
        <end position="104"/>
    </location>
</feature>
<evidence type="ECO:0000259" key="2">
    <source>
        <dbReference type="PROSITE" id="PS50966"/>
    </source>
</evidence>
<organism evidence="3 4">
    <name type="scientific">Lysinibacillus fusiformis</name>
    <dbReference type="NCBI Taxonomy" id="28031"/>
    <lineage>
        <taxon>Bacteria</taxon>
        <taxon>Bacillati</taxon>
        <taxon>Bacillota</taxon>
        <taxon>Bacilli</taxon>
        <taxon>Bacillales</taxon>
        <taxon>Bacillaceae</taxon>
        <taxon>Lysinibacillus</taxon>
    </lineage>
</organism>
<comment type="caution">
    <text evidence="3">The sequence shown here is derived from an EMBL/GenBank/DDBJ whole genome shotgun (WGS) entry which is preliminary data.</text>
</comment>
<accession>A0A1E4R2U3</accession>
<proteinExistence type="predicted"/>
<evidence type="ECO:0000313" key="3">
    <source>
        <dbReference type="EMBL" id="ODV54775.1"/>
    </source>
</evidence>